<reference evidence="1 2" key="1">
    <citation type="submission" date="2019-02" db="EMBL/GenBank/DDBJ databases">
        <title>Deep-cultivation of Planctomycetes and their phenomic and genomic characterization uncovers novel biology.</title>
        <authorList>
            <person name="Wiegand S."/>
            <person name="Jogler M."/>
            <person name="Boedeker C."/>
            <person name="Pinto D."/>
            <person name="Vollmers J."/>
            <person name="Rivas-Marin E."/>
            <person name="Kohn T."/>
            <person name="Peeters S.H."/>
            <person name="Heuer A."/>
            <person name="Rast P."/>
            <person name="Oberbeckmann S."/>
            <person name="Bunk B."/>
            <person name="Jeske O."/>
            <person name="Meyerdierks A."/>
            <person name="Storesund J.E."/>
            <person name="Kallscheuer N."/>
            <person name="Luecker S."/>
            <person name="Lage O.M."/>
            <person name="Pohl T."/>
            <person name="Merkel B.J."/>
            <person name="Hornburger P."/>
            <person name="Mueller R.-W."/>
            <person name="Bruemmer F."/>
            <person name="Labrenz M."/>
            <person name="Spormann A.M."/>
            <person name="Op Den Camp H."/>
            <person name="Overmann J."/>
            <person name="Amann R."/>
            <person name="Jetten M.S.M."/>
            <person name="Mascher T."/>
            <person name="Medema M.H."/>
            <person name="Devos D.P."/>
            <person name="Kaster A.-K."/>
            <person name="Ovreas L."/>
            <person name="Rohde M."/>
            <person name="Galperin M.Y."/>
            <person name="Jogler C."/>
        </authorList>
    </citation>
    <scope>NUCLEOTIDE SEQUENCE [LARGE SCALE GENOMIC DNA]</scope>
    <source>
        <strain evidence="1 2">Poly59</strain>
    </source>
</reference>
<dbReference type="AlphaFoldDB" id="A0A5C6EHT1"/>
<organism evidence="1 2">
    <name type="scientific">Rubripirellula reticaptiva</name>
    <dbReference type="NCBI Taxonomy" id="2528013"/>
    <lineage>
        <taxon>Bacteria</taxon>
        <taxon>Pseudomonadati</taxon>
        <taxon>Planctomycetota</taxon>
        <taxon>Planctomycetia</taxon>
        <taxon>Pirellulales</taxon>
        <taxon>Pirellulaceae</taxon>
        <taxon>Rubripirellula</taxon>
    </lineage>
</organism>
<keyword evidence="2" id="KW-1185">Reference proteome</keyword>
<comment type="caution">
    <text evidence="1">The sequence shown here is derived from an EMBL/GenBank/DDBJ whole genome shotgun (WGS) entry which is preliminary data.</text>
</comment>
<dbReference type="EMBL" id="SJPX01000005">
    <property type="protein sequence ID" value="TWU48100.1"/>
    <property type="molecule type" value="Genomic_DNA"/>
</dbReference>
<proteinExistence type="predicted"/>
<name>A0A5C6EHT1_9BACT</name>
<evidence type="ECO:0000313" key="1">
    <source>
        <dbReference type="EMBL" id="TWU48100.1"/>
    </source>
</evidence>
<dbReference type="Proteomes" id="UP000317977">
    <property type="component" value="Unassembled WGS sequence"/>
</dbReference>
<evidence type="ECO:0000313" key="2">
    <source>
        <dbReference type="Proteomes" id="UP000317977"/>
    </source>
</evidence>
<sequence length="178" mass="19762">MARQTHDREDLFRDGTQMPYRGRIQIGDAEVVVGFRTGGAASLYWDQDPVFQFNSDHEVRRVYFAGDRYAANAGKLVRLIQKRSDHETTTERLRLDQASVADDVNDGIDSKLQFCLAQLRCSCRPNSGEPNDAGEPNDQAAWEVTGESKTEFLARLDRWLGTVGNPAVTARGPAVSSA</sequence>
<accession>A0A5C6EHT1</accession>
<dbReference type="RefSeq" id="WP_146536511.1">
    <property type="nucleotide sequence ID" value="NZ_SJPX01000005.1"/>
</dbReference>
<dbReference type="OrthoDB" id="286365at2"/>
<protein>
    <submittedName>
        <fullName evidence="1">Uncharacterized protein</fullName>
    </submittedName>
</protein>
<gene>
    <name evidence="1" type="ORF">Poly59_49450</name>
</gene>